<organism evidence="3 4">
    <name type="scientific">Exophiala sideris</name>
    <dbReference type="NCBI Taxonomy" id="1016849"/>
    <lineage>
        <taxon>Eukaryota</taxon>
        <taxon>Fungi</taxon>
        <taxon>Dikarya</taxon>
        <taxon>Ascomycota</taxon>
        <taxon>Pezizomycotina</taxon>
        <taxon>Eurotiomycetes</taxon>
        <taxon>Chaetothyriomycetidae</taxon>
        <taxon>Chaetothyriales</taxon>
        <taxon>Herpotrichiellaceae</taxon>
        <taxon>Exophiala</taxon>
    </lineage>
</organism>
<protein>
    <recommendedName>
        <fullName evidence="2">NAD(P)-binding domain-containing protein</fullName>
    </recommendedName>
</protein>
<dbReference type="GO" id="GO:0004074">
    <property type="term" value="F:biliverdin reductase [NAD(P)H] activity"/>
    <property type="evidence" value="ECO:0007669"/>
    <property type="project" value="TreeGrafter"/>
</dbReference>
<dbReference type="AlphaFoldDB" id="A0A0D1Z152"/>
<name>A0A0D1Z152_9EURO</name>
<gene>
    <name evidence="3" type="ORF">PV11_03101</name>
</gene>
<evidence type="ECO:0000256" key="1">
    <source>
        <dbReference type="ARBA" id="ARBA00038376"/>
    </source>
</evidence>
<accession>A0A0D1Z152</accession>
<dbReference type="Pfam" id="PF13460">
    <property type="entry name" value="NAD_binding_10"/>
    <property type="match status" value="1"/>
</dbReference>
<dbReference type="Gene3D" id="3.40.50.720">
    <property type="entry name" value="NAD(P)-binding Rossmann-like Domain"/>
    <property type="match status" value="1"/>
</dbReference>
<dbReference type="InterPro" id="IPR036291">
    <property type="entry name" value="NAD(P)-bd_dom_sf"/>
</dbReference>
<evidence type="ECO:0000259" key="2">
    <source>
        <dbReference type="Pfam" id="PF13460"/>
    </source>
</evidence>
<dbReference type="InterPro" id="IPR016040">
    <property type="entry name" value="NAD(P)-bd_dom"/>
</dbReference>
<dbReference type="OrthoDB" id="419598at2759"/>
<dbReference type="InterPro" id="IPR051606">
    <property type="entry name" value="Polyketide_Oxido-like"/>
</dbReference>
<reference evidence="3 4" key="1">
    <citation type="submission" date="2015-01" db="EMBL/GenBank/DDBJ databases">
        <title>The Genome Sequence of Exophiala sideris CBS121828.</title>
        <authorList>
            <consortium name="The Broad Institute Genomics Platform"/>
            <person name="Cuomo C."/>
            <person name="de Hoog S."/>
            <person name="Gorbushina A."/>
            <person name="Stielow B."/>
            <person name="Teixiera M."/>
            <person name="Abouelleil A."/>
            <person name="Chapman S.B."/>
            <person name="Priest M."/>
            <person name="Young S.K."/>
            <person name="Wortman J."/>
            <person name="Nusbaum C."/>
            <person name="Birren B."/>
        </authorList>
    </citation>
    <scope>NUCLEOTIDE SEQUENCE [LARGE SCALE GENOMIC DNA]</scope>
    <source>
        <strain evidence="3 4">CBS 121828</strain>
    </source>
</reference>
<sequence length="225" mass="24962">MSSAMHILVLGASGRTGQLVVSEALRRGHQVTVLVRKAKSFEPAANLNVIVGTAEHKEDIVHCFQGNYGKPTAVITTLAAPRASDSPFAKPLVPPFFMRDCMKNLTDVMREQEVTKLVVLSAFGVGNSFQQLYLPLRILFRYTNMAVQFEDHDAVDAHVRETGLRWTLVRPCMLKDETSKPLRILDEKTSELGMFASCTRANVAEFLVKAAEVQEFEKKAVVIAN</sequence>
<dbReference type="GO" id="GO:0042602">
    <property type="term" value="F:riboflavin reductase (NADPH) activity"/>
    <property type="evidence" value="ECO:0007669"/>
    <property type="project" value="TreeGrafter"/>
</dbReference>
<evidence type="ECO:0000313" key="3">
    <source>
        <dbReference type="EMBL" id="KIV87564.1"/>
    </source>
</evidence>
<dbReference type="HOGENOM" id="CLU_025711_4_1_1"/>
<dbReference type="PANTHER" id="PTHR43355:SF2">
    <property type="entry name" value="FLAVIN REDUCTASE (NADPH)"/>
    <property type="match status" value="1"/>
</dbReference>
<feature type="domain" description="NAD(P)-binding" evidence="2">
    <location>
        <begin position="11"/>
        <end position="211"/>
    </location>
</feature>
<proteinExistence type="inferred from homology"/>
<dbReference type="Proteomes" id="UP000053599">
    <property type="component" value="Unassembled WGS sequence"/>
</dbReference>
<dbReference type="SUPFAM" id="SSF51735">
    <property type="entry name" value="NAD(P)-binding Rossmann-fold domains"/>
    <property type="match status" value="1"/>
</dbReference>
<evidence type="ECO:0000313" key="4">
    <source>
        <dbReference type="Proteomes" id="UP000053599"/>
    </source>
</evidence>
<dbReference type="PANTHER" id="PTHR43355">
    <property type="entry name" value="FLAVIN REDUCTASE (NADPH)"/>
    <property type="match status" value="1"/>
</dbReference>
<comment type="similarity">
    <text evidence="1">Belongs to the avfA family.</text>
</comment>
<dbReference type="STRING" id="1016849.A0A0D1Z152"/>
<dbReference type="EMBL" id="KN846951">
    <property type="protein sequence ID" value="KIV87564.1"/>
    <property type="molecule type" value="Genomic_DNA"/>
</dbReference>